<dbReference type="SUPFAM" id="SSF69360">
    <property type="entry name" value="Cell wall binding repeat"/>
    <property type="match status" value="1"/>
</dbReference>
<dbReference type="Gene3D" id="2.10.270.10">
    <property type="entry name" value="Cholin Binding"/>
    <property type="match status" value="1"/>
</dbReference>
<reference evidence="5 6" key="1">
    <citation type="submission" date="2016-05" db="EMBL/GenBank/DDBJ databases">
        <title>Microbial solvent formation.</title>
        <authorList>
            <person name="Poehlein A."/>
            <person name="Montoya Solano J.D."/>
            <person name="Flitsch S."/>
            <person name="Krabben P."/>
            <person name="Duerre P."/>
            <person name="Daniel R."/>
        </authorList>
    </citation>
    <scope>NUCLEOTIDE SEQUENCE [LARGE SCALE GENOMIC DNA]</scope>
    <source>
        <strain evidence="5 6">L1-8</strain>
    </source>
</reference>
<protein>
    <submittedName>
        <fullName evidence="5">Autolysin</fullName>
        <ecNumber evidence="5">3.5.1.28</ecNumber>
    </submittedName>
</protein>
<dbReference type="InterPro" id="IPR052557">
    <property type="entry name" value="CAP/Cytokinesis_protein"/>
</dbReference>
<feature type="repeat" description="Cell wall-binding" evidence="2">
    <location>
        <begin position="298"/>
        <end position="317"/>
    </location>
</feature>
<dbReference type="AlphaFoldDB" id="A0A1S8NB86"/>
<sequence length="357" mass="41347">MRKIIKGILVILILMCIGYVQPVFASDQNLDDYIYNHLKNWDTEFEIPYYNDDVIDVVKNIAKKDDYLSRSISQLCYKKEENKATLIVAYRTTKEQEEYIDEELKKVINSIITPNMNDFDKVKTINKYLVDRYEYDYELQSNNVYSALTTGKTTCQGYAMSAYKMLNLAGIENRIVIGTLSGTPHGWNLVKVGGKWYQLDVTNDDAVGIDKYFLKSDDYLKKDGFSWNSSDYPKCDSNYQEILQSNKVNESANNVTSKEDYYLNNNGQRIYTYRSSVDGNWCLVNGFWYFLKNDGDYAIGWKLIDNNWYYLSDNGIMQTGWIYSDSKWYYCYPATGAMATNTSINGDIVDTNGTWIA</sequence>
<dbReference type="SUPFAM" id="SSF54001">
    <property type="entry name" value="Cysteine proteinases"/>
    <property type="match status" value="1"/>
</dbReference>
<dbReference type="EMBL" id="LZYZ01000003">
    <property type="protein sequence ID" value="OOM13746.1"/>
    <property type="molecule type" value="Genomic_DNA"/>
</dbReference>
<dbReference type="Proteomes" id="UP000191154">
    <property type="component" value="Unassembled WGS sequence"/>
</dbReference>
<feature type="signal peptide" evidence="3">
    <location>
        <begin position="1"/>
        <end position="25"/>
    </location>
</feature>
<dbReference type="Pfam" id="PF01841">
    <property type="entry name" value="Transglut_core"/>
    <property type="match status" value="1"/>
</dbReference>
<dbReference type="Pfam" id="PF19127">
    <property type="entry name" value="Choline_bind_3"/>
    <property type="match status" value="1"/>
</dbReference>
<dbReference type="PANTHER" id="PTHR46333:SF2">
    <property type="entry name" value="CYTOKINESIS PROTEIN 3"/>
    <property type="match status" value="1"/>
</dbReference>
<dbReference type="SMART" id="SM00460">
    <property type="entry name" value="TGc"/>
    <property type="match status" value="1"/>
</dbReference>
<feature type="domain" description="Transglutaminase-like" evidence="4">
    <location>
        <begin position="147"/>
        <end position="203"/>
    </location>
</feature>
<keyword evidence="1" id="KW-0677">Repeat</keyword>
<dbReference type="STRING" id="169679.CSACC_14700"/>
<evidence type="ECO:0000256" key="3">
    <source>
        <dbReference type="SAM" id="SignalP"/>
    </source>
</evidence>
<keyword evidence="5" id="KW-0378">Hydrolase</keyword>
<evidence type="ECO:0000313" key="6">
    <source>
        <dbReference type="Proteomes" id="UP000191154"/>
    </source>
</evidence>
<proteinExistence type="predicted"/>
<accession>A0A1S8NB86</accession>
<dbReference type="InterPro" id="IPR018337">
    <property type="entry name" value="Cell_wall/Cho-bd_repeat"/>
</dbReference>
<feature type="chain" id="PRO_5013114408" evidence="3">
    <location>
        <begin position="26"/>
        <end position="357"/>
    </location>
</feature>
<evidence type="ECO:0000256" key="2">
    <source>
        <dbReference type="PROSITE-ProRule" id="PRU00591"/>
    </source>
</evidence>
<name>A0A1S8NB86_CLOSA</name>
<evidence type="ECO:0000256" key="1">
    <source>
        <dbReference type="ARBA" id="ARBA00022737"/>
    </source>
</evidence>
<dbReference type="InterPro" id="IPR038765">
    <property type="entry name" value="Papain-like_cys_pep_sf"/>
</dbReference>
<comment type="caution">
    <text evidence="5">The sequence shown here is derived from an EMBL/GenBank/DDBJ whole genome shotgun (WGS) entry which is preliminary data.</text>
</comment>
<dbReference type="GO" id="GO:0005737">
    <property type="term" value="C:cytoplasm"/>
    <property type="evidence" value="ECO:0007669"/>
    <property type="project" value="TreeGrafter"/>
</dbReference>
<gene>
    <name evidence="5" type="primary">lytA_25</name>
    <name evidence="5" type="ORF">CLOSAC_18320</name>
</gene>
<keyword evidence="3" id="KW-0732">Signal</keyword>
<dbReference type="InterPro" id="IPR002931">
    <property type="entry name" value="Transglutaminase-like"/>
</dbReference>
<dbReference type="PANTHER" id="PTHR46333">
    <property type="entry name" value="CYTOKINESIS PROTEIN 3"/>
    <property type="match status" value="1"/>
</dbReference>
<evidence type="ECO:0000259" key="4">
    <source>
        <dbReference type="SMART" id="SM00460"/>
    </source>
</evidence>
<evidence type="ECO:0000313" key="5">
    <source>
        <dbReference type="EMBL" id="OOM13746.1"/>
    </source>
</evidence>
<dbReference type="Gene3D" id="3.10.620.30">
    <property type="match status" value="1"/>
</dbReference>
<dbReference type="PROSITE" id="PS51170">
    <property type="entry name" value="CW"/>
    <property type="match status" value="1"/>
</dbReference>
<dbReference type="GO" id="GO:0008745">
    <property type="term" value="F:N-acetylmuramoyl-L-alanine amidase activity"/>
    <property type="evidence" value="ECO:0007669"/>
    <property type="project" value="UniProtKB-EC"/>
</dbReference>
<organism evidence="5 6">
    <name type="scientific">Clostridium saccharobutylicum</name>
    <dbReference type="NCBI Taxonomy" id="169679"/>
    <lineage>
        <taxon>Bacteria</taxon>
        <taxon>Bacillati</taxon>
        <taxon>Bacillota</taxon>
        <taxon>Clostridia</taxon>
        <taxon>Eubacteriales</taxon>
        <taxon>Clostridiaceae</taxon>
        <taxon>Clostridium</taxon>
    </lineage>
</organism>
<dbReference type="RefSeq" id="WP_077865139.1">
    <property type="nucleotide sequence ID" value="NZ_LZYZ01000003.1"/>
</dbReference>
<dbReference type="EC" id="3.5.1.28" evidence="5"/>